<feature type="domain" description="Phospholipid/glycerol acyltransferase" evidence="3">
    <location>
        <begin position="35"/>
        <end position="154"/>
    </location>
</feature>
<dbReference type="EMBL" id="CP061539">
    <property type="protein sequence ID" value="QNV37119.1"/>
    <property type="molecule type" value="Genomic_DNA"/>
</dbReference>
<dbReference type="SUPFAM" id="SSF69593">
    <property type="entry name" value="Glycerol-3-phosphate (1)-acyltransferase"/>
    <property type="match status" value="1"/>
</dbReference>
<accession>A0A7H2BBS3</accession>
<evidence type="ECO:0000259" key="3">
    <source>
        <dbReference type="SMART" id="SM00563"/>
    </source>
</evidence>
<dbReference type="AlphaFoldDB" id="A0A7H2BBS3"/>
<dbReference type="GO" id="GO:0006654">
    <property type="term" value="P:phosphatidic acid biosynthetic process"/>
    <property type="evidence" value="ECO:0007669"/>
    <property type="project" value="TreeGrafter"/>
</dbReference>
<dbReference type="PANTHER" id="PTHR10434:SF11">
    <property type="entry name" value="1-ACYL-SN-GLYCEROL-3-PHOSPHATE ACYLTRANSFERASE"/>
    <property type="match status" value="1"/>
</dbReference>
<keyword evidence="5" id="KW-1185">Reference proteome</keyword>
<dbReference type="PANTHER" id="PTHR10434">
    <property type="entry name" value="1-ACYL-SN-GLYCEROL-3-PHOSPHATE ACYLTRANSFERASE"/>
    <property type="match status" value="1"/>
</dbReference>
<evidence type="ECO:0000313" key="5">
    <source>
        <dbReference type="Proteomes" id="UP000516404"/>
    </source>
</evidence>
<dbReference type="GO" id="GO:0005886">
    <property type="term" value="C:plasma membrane"/>
    <property type="evidence" value="ECO:0007669"/>
    <property type="project" value="TreeGrafter"/>
</dbReference>
<evidence type="ECO:0000256" key="2">
    <source>
        <dbReference type="ARBA" id="ARBA00023315"/>
    </source>
</evidence>
<dbReference type="SMART" id="SM00563">
    <property type="entry name" value="PlsC"/>
    <property type="match status" value="1"/>
</dbReference>
<reference evidence="4 5" key="1">
    <citation type="submission" date="2020-09" db="EMBL/GenBank/DDBJ databases">
        <title>Investigation of environmental microbes.</title>
        <authorList>
            <person name="Ou Y."/>
            <person name="Kang Q."/>
        </authorList>
    </citation>
    <scope>NUCLEOTIDE SEQUENCE [LARGE SCALE GENOMIC DNA]</scope>
    <source>
        <strain evidence="4 5">KJZ-14</strain>
    </source>
</reference>
<keyword evidence="1 4" id="KW-0808">Transferase</keyword>
<protein>
    <submittedName>
        <fullName evidence="4">1-acyl-sn-glycerol-3-phosphate acyltransferase</fullName>
    </submittedName>
</protein>
<dbReference type="Proteomes" id="UP000516404">
    <property type="component" value="Chromosome"/>
</dbReference>
<dbReference type="KEGG" id="rter:IDM49_07615"/>
<proteinExistence type="predicted"/>
<gene>
    <name evidence="4" type="ORF">IDM49_07615</name>
</gene>
<dbReference type="Pfam" id="PF01553">
    <property type="entry name" value="Acyltransferase"/>
    <property type="match status" value="1"/>
</dbReference>
<sequence length="248" mass="26991">MLYMFLKKAFVAPLMKALYRHEVTGLQNLPQHGPAIIASNHLAFGDSIFIPLASPRQVNYLAKADYFTGTGIKGKIVKSFFTGVGQIPVNREGGTKSASAVELGLSALRDGKFLGIYPEGTRSPDGRIYRAKTGVARLALESKAPVIPVGQIGTSDVQPVGSNAVKLRKNGQKITVKTIIGEPIDLSPYYDTKDSYETLRTVSDLILSEIQKLSQQEYVDVYASSVKNLMKKEGISAEEAVQKLTKNK</sequence>
<organism evidence="4 5">
    <name type="scientific">Rothia terrae</name>
    <dbReference type="NCBI Taxonomy" id="396015"/>
    <lineage>
        <taxon>Bacteria</taxon>
        <taxon>Bacillati</taxon>
        <taxon>Actinomycetota</taxon>
        <taxon>Actinomycetes</taxon>
        <taxon>Micrococcales</taxon>
        <taxon>Micrococcaceae</taxon>
        <taxon>Rothia</taxon>
    </lineage>
</organism>
<evidence type="ECO:0000313" key="4">
    <source>
        <dbReference type="EMBL" id="QNV37119.1"/>
    </source>
</evidence>
<dbReference type="InterPro" id="IPR002123">
    <property type="entry name" value="Plipid/glycerol_acylTrfase"/>
</dbReference>
<evidence type="ECO:0000256" key="1">
    <source>
        <dbReference type="ARBA" id="ARBA00022679"/>
    </source>
</evidence>
<dbReference type="GO" id="GO:0003841">
    <property type="term" value="F:1-acylglycerol-3-phosphate O-acyltransferase activity"/>
    <property type="evidence" value="ECO:0007669"/>
    <property type="project" value="TreeGrafter"/>
</dbReference>
<keyword evidence="2 4" id="KW-0012">Acyltransferase</keyword>
<name>A0A7H2BBS3_9MICC</name>
<dbReference type="CDD" id="cd07989">
    <property type="entry name" value="LPLAT_AGPAT-like"/>
    <property type="match status" value="1"/>
</dbReference>